<proteinExistence type="predicted"/>
<dbReference type="AlphaFoldDB" id="A0A9P6WCB7"/>
<dbReference type="GO" id="GO:0006998">
    <property type="term" value="P:nuclear envelope organization"/>
    <property type="evidence" value="ECO:0007669"/>
    <property type="project" value="TreeGrafter"/>
</dbReference>
<comment type="caution">
    <text evidence="3">The sequence shown here is derived from an EMBL/GenBank/DDBJ whole genome shotgun (WGS) entry which is preliminary data.</text>
</comment>
<reference evidence="3 4" key="1">
    <citation type="submission" date="2020-11" db="EMBL/GenBank/DDBJ databases">
        <title>Kefir isolates.</title>
        <authorList>
            <person name="Marcisauskas S."/>
            <person name="Kim Y."/>
            <person name="Blasche S."/>
        </authorList>
    </citation>
    <scope>NUCLEOTIDE SEQUENCE [LARGE SCALE GENOMIC DNA]</scope>
    <source>
        <strain evidence="3 4">OG2</strain>
    </source>
</reference>
<keyword evidence="2" id="KW-0472">Membrane</keyword>
<feature type="region of interest" description="Disordered" evidence="1">
    <location>
        <begin position="112"/>
        <end position="143"/>
    </location>
</feature>
<feature type="region of interest" description="Disordered" evidence="1">
    <location>
        <begin position="1"/>
        <end position="88"/>
    </location>
</feature>
<evidence type="ECO:0000313" key="3">
    <source>
        <dbReference type="EMBL" id="KAG0669915.1"/>
    </source>
</evidence>
<accession>A0A9P6WCB7</accession>
<organism evidence="3 4">
    <name type="scientific">Maudiozyma exigua</name>
    <name type="common">Yeast</name>
    <name type="synonym">Kazachstania exigua</name>
    <dbReference type="NCBI Taxonomy" id="34358"/>
    <lineage>
        <taxon>Eukaryota</taxon>
        <taxon>Fungi</taxon>
        <taxon>Dikarya</taxon>
        <taxon>Ascomycota</taxon>
        <taxon>Saccharomycotina</taxon>
        <taxon>Saccharomycetes</taxon>
        <taxon>Saccharomycetales</taxon>
        <taxon>Saccharomycetaceae</taxon>
        <taxon>Maudiozyma</taxon>
    </lineage>
</organism>
<feature type="transmembrane region" description="Helical" evidence="2">
    <location>
        <begin position="175"/>
        <end position="194"/>
    </location>
</feature>
<dbReference type="OrthoDB" id="5599171at2759"/>
<feature type="transmembrane region" description="Helical" evidence="2">
    <location>
        <begin position="206"/>
        <end position="226"/>
    </location>
</feature>
<feature type="compositionally biased region" description="Polar residues" evidence="1">
    <location>
        <begin position="112"/>
        <end position="122"/>
    </location>
</feature>
<dbReference type="InterPro" id="IPR005605">
    <property type="entry name" value="Spo7"/>
</dbReference>
<feature type="compositionally biased region" description="Polar residues" evidence="1">
    <location>
        <begin position="16"/>
        <end position="28"/>
    </location>
</feature>
<sequence length="359" mass="41186">MDNTDTPSKENDTNNHHASTLSADNNVNPSPSPSSSITVETGIKLRDTPILETKYKQVSDESSEDNSPTKKRTAKITPITPSKVSIRSSSSIDEQLEATFLPSTELSGVSLNMPSVIKSTPRSSRRKSIGRDSSGKSRRNSNQISPTSMIFRNLLIMEEDLRNQAREQKKLRWQYTAFLACLAGVAGFSVYELYFNDDVVKGMYRFFIQFTMCFISITLVLFHLSGQYKRTIIIPRRFFASTNKGIRQFNLRLVKVHSSWDENLTDMIRFAMNAFSDSNIWLCEELLSFWKPITLLRFWHNVKVRCQPRIGAVDVKIVLNPRAFSAEIREGWEIYRDEFWARDGARRRKTVNESKPKSE</sequence>
<evidence type="ECO:0000256" key="1">
    <source>
        <dbReference type="SAM" id="MobiDB-lite"/>
    </source>
</evidence>
<feature type="compositionally biased region" description="Basic and acidic residues" evidence="1">
    <location>
        <begin position="43"/>
        <end position="59"/>
    </location>
</feature>
<protein>
    <submittedName>
        <fullName evidence="3">Nem1-Spo7 phosphatase regulatory subunit</fullName>
    </submittedName>
</protein>
<dbReference type="PANTHER" id="PTHR28249:SF1">
    <property type="entry name" value="SPORULATION-SPECIFIC PROTEIN SPO7"/>
    <property type="match status" value="1"/>
</dbReference>
<keyword evidence="2" id="KW-1133">Transmembrane helix</keyword>
<dbReference type="EMBL" id="PUHR01000031">
    <property type="protein sequence ID" value="KAG0669915.1"/>
    <property type="molecule type" value="Genomic_DNA"/>
</dbReference>
<dbReference type="GO" id="GO:0071595">
    <property type="term" value="C:Nem1-Spo7 phosphatase complex"/>
    <property type="evidence" value="ECO:0007669"/>
    <property type="project" value="TreeGrafter"/>
</dbReference>
<dbReference type="Proteomes" id="UP000750334">
    <property type="component" value="Unassembled WGS sequence"/>
</dbReference>
<keyword evidence="2" id="KW-0812">Transmembrane</keyword>
<dbReference type="GO" id="GO:0019888">
    <property type="term" value="F:protein phosphatase regulator activity"/>
    <property type="evidence" value="ECO:0007669"/>
    <property type="project" value="InterPro"/>
</dbReference>
<name>A0A9P6WCB7_MAUEX</name>
<dbReference type="GO" id="GO:0004721">
    <property type="term" value="F:phosphoprotein phosphatase activity"/>
    <property type="evidence" value="ECO:0007669"/>
    <property type="project" value="TreeGrafter"/>
</dbReference>
<dbReference type="Pfam" id="PF03907">
    <property type="entry name" value="Spo7"/>
    <property type="match status" value="1"/>
</dbReference>
<dbReference type="PANTHER" id="PTHR28249">
    <property type="entry name" value="SPORULATION-SPECIFIC PROTEIN SPO7"/>
    <property type="match status" value="1"/>
</dbReference>
<keyword evidence="4" id="KW-1185">Reference proteome</keyword>
<evidence type="ECO:0000313" key="4">
    <source>
        <dbReference type="Proteomes" id="UP000750334"/>
    </source>
</evidence>
<evidence type="ECO:0000256" key="2">
    <source>
        <dbReference type="SAM" id="Phobius"/>
    </source>
</evidence>
<gene>
    <name evidence="3" type="primary">SPO7</name>
    <name evidence="3" type="ORF">C6P45_003197</name>
</gene>